<evidence type="ECO:0000313" key="1">
    <source>
        <dbReference type="EMBL" id="KDS48547.1"/>
    </source>
</evidence>
<evidence type="ECO:0000313" key="2">
    <source>
        <dbReference type="Proteomes" id="UP000028013"/>
    </source>
</evidence>
<gene>
    <name evidence="1" type="ORF">M094_2233</name>
</gene>
<accession>A0A078RXN4</accession>
<organism evidence="1 2">
    <name type="scientific">Bacteroides uniformis str. 3978 T3 ii</name>
    <dbReference type="NCBI Taxonomy" id="1339349"/>
    <lineage>
        <taxon>Bacteria</taxon>
        <taxon>Pseudomonadati</taxon>
        <taxon>Bacteroidota</taxon>
        <taxon>Bacteroidia</taxon>
        <taxon>Bacteroidales</taxon>
        <taxon>Bacteroidaceae</taxon>
        <taxon>Bacteroides</taxon>
    </lineage>
</organism>
<dbReference type="PATRIC" id="fig|1339349.3.peg.3354"/>
<proteinExistence type="predicted"/>
<protein>
    <submittedName>
        <fullName evidence="1">Uncharacterized protein</fullName>
    </submittedName>
</protein>
<reference evidence="1 2" key="1">
    <citation type="submission" date="2014-04" db="EMBL/GenBank/DDBJ databases">
        <authorList>
            <person name="Sears C."/>
            <person name="Carroll K."/>
            <person name="Sack B.R."/>
            <person name="Qadri F."/>
            <person name="Myers L.L."/>
            <person name="Chung G.-T."/>
            <person name="Escheverria P."/>
            <person name="Fraser C.M."/>
            <person name="Sadzewicz L."/>
            <person name="Shefchek K.A."/>
            <person name="Tallon L."/>
            <person name="Das S.P."/>
            <person name="Daugherty S."/>
            <person name="Mongodin E.F."/>
        </authorList>
    </citation>
    <scope>NUCLEOTIDE SEQUENCE [LARGE SCALE GENOMIC DNA]</scope>
    <source>
        <strain evidence="1 2">3978 T3 ii</strain>
    </source>
</reference>
<name>A0A078RXN4_BACUN</name>
<dbReference type="RefSeq" id="WP_005836962.1">
    <property type="nucleotide sequence ID" value="NZ_JNHN01000179.1"/>
</dbReference>
<sequence>MQIKGRDYQVLYTKESKEVQVALDLLSMVEHKSLTVEYKERKAFLTPFIPLLINPQKEHGLKGVSPFAKLLHLLVNFMDADGSGNTLNPDCIEDEIYKLFNELYPKE</sequence>
<comment type="caution">
    <text evidence="1">The sequence shown here is derived from an EMBL/GenBank/DDBJ whole genome shotgun (WGS) entry which is preliminary data.</text>
</comment>
<dbReference type="AlphaFoldDB" id="A0A078RXN4"/>
<dbReference type="EMBL" id="JNHN01000179">
    <property type="protein sequence ID" value="KDS48547.1"/>
    <property type="molecule type" value="Genomic_DNA"/>
</dbReference>
<dbReference type="Proteomes" id="UP000028013">
    <property type="component" value="Unassembled WGS sequence"/>
</dbReference>